<evidence type="ECO:0000313" key="3">
    <source>
        <dbReference type="Proteomes" id="UP000504615"/>
    </source>
</evidence>
<organism evidence="3 4">
    <name type="scientific">Pogonomyrmex barbatus</name>
    <name type="common">red harvester ant</name>
    <dbReference type="NCBI Taxonomy" id="144034"/>
    <lineage>
        <taxon>Eukaryota</taxon>
        <taxon>Metazoa</taxon>
        <taxon>Ecdysozoa</taxon>
        <taxon>Arthropoda</taxon>
        <taxon>Hexapoda</taxon>
        <taxon>Insecta</taxon>
        <taxon>Pterygota</taxon>
        <taxon>Neoptera</taxon>
        <taxon>Endopterygota</taxon>
        <taxon>Hymenoptera</taxon>
        <taxon>Apocrita</taxon>
        <taxon>Aculeata</taxon>
        <taxon>Formicoidea</taxon>
        <taxon>Formicidae</taxon>
        <taxon>Myrmicinae</taxon>
        <taxon>Pogonomyrmex</taxon>
    </lineage>
</organism>
<dbReference type="Proteomes" id="UP000504615">
    <property type="component" value="Unplaced"/>
</dbReference>
<name>A0A6I9X2B9_9HYME</name>
<dbReference type="GeneID" id="105433231"/>
<dbReference type="AlphaFoldDB" id="A0A6I9X2B9"/>
<gene>
    <name evidence="4" type="primary">LOC105433231</name>
</gene>
<evidence type="ECO:0000256" key="2">
    <source>
        <dbReference type="SAM" id="SignalP"/>
    </source>
</evidence>
<keyword evidence="2" id="KW-0732">Signal</keyword>
<proteinExistence type="predicted"/>
<sequence>MTKLRLCLCIFVLLSMLLILSRIRITSDNLDCDFPRPASAILIKNIHLHDLYVEPIFYGESVQSPQRRLLEHPRRAKQVYRNYDYSVVRRHRQPRNKLDEGRFYRSSVVNNDDDEDEEEKEEEEDQNSIDNDNDNADEEITGEDEEETVAVAAAKNRITRSGYVPLVGETDEQEIVRIRSATEECEDEPSQYYEYETEMRNVASQDAQDERRLIFFAKMLSVSLLIFSFV</sequence>
<feature type="signal peptide" evidence="2">
    <location>
        <begin position="1"/>
        <end position="22"/>
    </location>
</feature>
<keyword evidence="3" id="KW-1185">Reference proteome</keyword>
<reference evidence="4" key="1">
    <citation type="submission" date="2025-08" db="UniProtKB">
        <authorList>
            <consortium name="RefSeq"/>
        </authorList>
    </citation>
    <scope>IDENTIFICATION</scope>
</reference>
<feature type="chain" id="PRO_5026649672" evidence="2">
    <location>
        <begin position="23"/>
        <end position="230"/>
    </location>
</feature>
<dbReference type="RefSeq" id="XP_011646711.1">
    <property type="nucleotide sequence ID" value="XM_011648409.1"/>
</dbReference>
<feature type="compositionally biased region" description="Acidic residues" evidence="1">
    <location>
        <begin position="111"/>
        <end position="148"/>
    </location>
</feature>
<evidence type="ECO:0000313" key="4">
    <source>
        <dbReference type="RefSeq" id="XP_011646711.1"/>
    </source>
</evidence>
<accession>A0A6I9X2B9</accession>
<feature type="region of interest" description="Disordered" evidence="1">
    <location>
        <begin position="101"/>
        <end position="148"/>
    </location>
</feature>
<evidence type="ECO:0000256" key="1">
    <source>
        <dbReference type="SAM" id="MobiDB-lite"/>
    </source>
</evidence>
<dbReference type="OrthoDB" id="7554693at2759"/>
<protein>
    <submittedName>
        <fullName evidence="4">Uncharacterized protein LOC105433231 isoform X2</fullName>
    </submittedName>
</protein>